<evidence type="ECO:0000256" key="1">
    <source>
        <dbReference type="ARBA" id="ARBA00022737"/>
    </source>
</evidence>
<dbReference type="Pfam" id="PF07719">
    <property type="entry name" value="TPR_2"/>
    <property type="match status" value="1"/>
</dbReference>
<dbReference type="EMBL" id="JBBLXS010000361">
    <property type="protein sequence ID" value="MEK0187452.1"/>
    <property type="molecule type" value="Genomic_DNA"/>
</dbReference>
<sequence>MSIEKLNAATTPTAEIWQTAKLCLKLGRLNQSLTVAYNAAQKDTSSQQIYRNHYIEAVKLGAEFAEEIGDSGKAAYYWEQLTQHQPKDAVAWYGLGIAKANLEDYRDAQKALNQSLQLEPGNVKARNYLREIQQLLKG</sequence>
<dbReference type="InterPro" id="IPR013105">
    <property type="entry name" value="TPR_2"/>
</dbReference>
<proteinExistence type="predicted"/>
<evidence type="ECO:0000256" key="2">
    <source>
        <dbReference type="ARBA" id="ARBA00022803"/>
    </source>
</evidence>
<gene>
    <name evidence="4" type="ORF">WMG39_21725</name>
</gene>
<reference evidence="4 5" key="1">
    <citation type="journal article" date="2020" name="Harmful Algae">
        <title>Molecular and morphological characterization of a novel dihydroanatoxin-a producing Microcoleus species (cyanobacteria) from the Russian River, California, USA.</title>
        <authorList>
            <person name="Conklin K.Y."/>
            <person name="Stancheva R."/>
            <person name="Otten T.G."/>
            <person name="Fadness R."/>
            <person name="Boyer G.L."/>
            <person name="Read B."/>
            <person name="Zhang X."/>
            <person name="Sheath R.G."/>
        </authorList>
    </citation>
    <scope>NUCLEOTIDE SEQUENCE [LARGE SCALE GENOMIC DNA]</scope>
    <source>
        <strain evidence="4 5">PTRS2</strain>
    </source>
</reference>
<accession>A0ABU8YSL9</accession>
<dbReference type="InterPro" id="IPR011990">
    <property type="entry name" value="TPR-like_helical_dom_sf"/>
</dbReference>
<dbReference type="PROSITE" id="PS50005">
    <property type="entry name" value="TPR"/>
    <property type="match status" value="1"/>
</dbReference>
<protein>
    <submittedName>
        <fullName evidence="4">Tetratricopeptide repeat protein</fullName>
    </submittedName>
</protein>
<dbReference type="RefSeq" id="WP_340521781.1">
    <property type="nucleotide sequence ID" value="NZ_JBBLXS010000361.1"/>
</dbReference>
<feature type="repeat" description="TPR" evidence="3">
    <location>
        <begin position="89"/>
        <end position="122"/>
    </location>
</feature>
<dbReference type="Proteomes" id="UP001384579">
    <property type="component" value="Unassembled WGS sequence"/>
</dbReference>
<dbReference type="SUPFAM" id="SSF48452">
    <property type="entry name" value="TPR-like"/>
    <property type="match status" value="1"/>
</dbReference>
<evidence type="ECO:0000313" key="4">
    <source>
        <dbReference type="EMBL" id="MEK0187452.1"/>
    </source>
</evidence>
<organism evidence="4 5">
    <name type="scientific">Microcoleus anatoxicus PTRS2</name>
    <dbReference type="NCBI Taxonomy" id="2705321"/>
    <lineage>
        <taxon>Bacteria</taxon>
        <taxon>Bacillati</taxon>
        <taxon>Cyanobacteriota</taxon>
        <taxon>Cyanophyceae</taxon>
        <taxon>Oscillatoriophycideae</taxon>
        <taxon>Oscillatoriales</taxon>
        <taxon>Microcoleaceae</taxon>
        <taxon>Microcoleus</taxon>
        <taxon>Microcoleus anatoxicus</taxon>
    </lineage>
</organism>
<dbReference type="InterPro" id="IPR019734">
    <property type="entry name" value="TPR_rpt"/>
</dbReference>
<evidence type="ECO:0000313" key="5">
    <source>
        <dbReference type="Proteomes" id="UP001384579"/>
    </source>
</evidence>
<keyword evidence="2 3" id="KW-0802">TPR repeat</keyword>
<evidence type="ECO:0000256" key="3">
    <source>
        <dbReference type="PROSITE-ProRule" id="PRU00339"/>
    </source>
</evidence>
<comment type="caution">
    <text evidence="4">The sequence shown here is derived from an EMBL/GenBank/DDBJ whole genome shotgun (WGS) entry which is preliminary data.</text>
</comment>
<keyword evidence="5" id="KW-1185">Reference proteome</keyword>
<dbReference type="SMART" id="SM00028">
    <property type="entry name" value="TPR"/>
    <property type="match status" value="1"/>
</dbReference>
<dbReference type="Gene3D" id="1.25.40.10">
    <property type="entry name" value="Tetratricopeptide repeat domain"/>
    <property type="match status" value="1"/>
</dbReference>
<name>A0ABU8YSL9_9CYAN</name>
<keyword evidence="1" id="KW-0677">Repeat</keyword>